<accession>A0ABU9DAY3</accession>
<reference evidence="8 9" key="1">
    <citation type="submission" date="2024-04" db="EMBL/GenBank/DDBJ databases">
        <authorList>
            <person name="Abashina T."/>
            <person name="Shaikin A."/>
        </authorList>
    </citation>
    <scope>NUCLEOTIDE SEQUENCE [LARGE SCALE GENOMIC DNA]</scope>
    <source>
        <strain evidence="8 9">AAFK</strain>
    </source>
</reference>
<name>A0ABU9DAY3_9PROT</name>
<dbReference type="InterPro" id="IPR000748">
    <property type="entry name" value="PsdUridine_synth_RsuA/RluB/E/F"/>
</dbReference>
<comment type="similarity">
    <text evidence="1 6">Belongs to the pseudouridine synthase RsuA family.</text>
</comment>
<evidence type="ECO:0000313" key="8">
    <source>
        <dbReference type="EMBL" id="MEK8089997.1"/>
    </source>
</evidence>
<comment type="catalytic activity">
    <reaction evidence="4">
        <text>uridine(2604) in 23S rRNA = pseudouridine(2604) in 23S rRNA</text>
        <dbReference type="Rhea" id="RHEA:38875"/>
        <dbReference type="Rhea" id="RHEA-COMP:10093"/>
        <dbReference type="Rhea" id="RHEA-COMP:10094"/>
        <dbReference type="ChEBI" id="CHEBI:65314"/>
        <dbReference type="ChEBI" id="CHEBI:65315"/>
        <dbReference type="EC" id="5.4.99.21"/>
    </reaction>
</comment>
<feature type="domain" description="RNA-binding S4" evidence="7">
    <location>
        <begin position="12"/>
        <end position="75"/>
    </location>
</feature>
<dbReference type="InterPro" id="IPR002942">
    <property type="entry name" value="S4_RNA-bd"/>
</dbReference>
<protein>
    <recommendedName>
        <fullName evidence="6">Pseudouridine synthase</fullName>
        <ecNumber evidence="6">5.4.99.-</ecNumber>
    </recommendedName>
</protein>
<dbReference type="SUPFAM" id="SSF55174">
    <property type="entry name" value="Alpha-L RNA-binding motif"/>
    <property type="match status" value="1"/>
</dbReference>
<evidence type="ECO:0000256" key="2">
    <source>
        <dbReference type="ARBA" id="ARBA00023235"/>
    </source>
</evidence>
<evidence type="ECO:0000256" key="5">
    <source>
        <dbReference type="PROSITE-ProRule" id="PRU00182"/>
    </source>
</evidence>
<evidence type="ECO:0000256" key="4">
    <source>
        <dbReference type="ARBA" id="ARBA00036535"/>
    </source>
</evidence>
<dbReference type="InterPro" id="IPR020103">
    <property type="entry name" value="PsdUridine_synth_cat_dom_sf"/>
</dbReference>
<evidence type="ECO:0000256" key="3">
    <source>
        <dbReference type="ARBA" id="ARBA00036390"/>
    </source>
</evidence>
<comment type="caution">
    <text evidence="8">The sequence shown here is derived from an EMBL/GenBank/DDBJ whole genome shotgun (WGS) entry which is preliminary data.</text>
</comment>
<dbReference type="PANTHER" id="PTHR47683:SF2">
    <property type="entry name" value="RNA-BINDING S4 DOMAIN-CONTAINING PROTEIN"/>
    <property type="match status" value="1"/>
</dbReference>
<dbReference type="EC" id="5.4.99.-" evidence="6"/>
<dbReference type="InterPro" id="IPR020094">
    <property type="entry name" value="TruA/RsuA/RluB/E/F_N"/>
</dbReference>
<dbReference type="SMART" id="SM00363">
    <property type="entry name" value="S4"/>
    <property type="match status" value="1"/>
</dbReference>
<dbReference type="EMBL" id="JBBPCO010000008">
    <property type="protein sequence ID" value="MEK8089997.1"/>
    <property type="molecule type" value="Genomic_DNA"/>
</dbReference>
<dbReference type="InterPro" id="IPR018496">
    <property type="entry name" value="PsdUridine_synth_RsuA/RluB_CS"/>
</dbReference>
<keyword evidence="9" id="KW-1185">Reference proteome</keyword>
<evidence type="ECO:0000256" key="6">
    <source>
        <dbReference type="RuleBase" id="RU003887"/>
    </source>
</evidence>
<dbReference type="Pfam" id="PF01479">
    <property type="entry name" value="S4"/>
    <property type="match status" value="1"/>
</dbReference>
<dbReference type="InterPro" id="IPR006145">
    <property type="entry name" value="PsdUridine_synth_RsuA/RluA"/>
</dbReference>
<dbReference type="Gene3D" id="3.30.70.1560">
    <property type="entry name" value="Alpha-L RNA-binding motif"/>
    <property type="match status" value="1"/>
</dbReference>
<organism evidence="8 9">
    <name type="scientific">Thermithiobacillus plumbiphilus</name>
    <dbReference type="NCBI Taxonomy" id="1729899"/>
    <lineage>
        <taxon>Bacteria</taxon>
        <taxon>Pseudomonadati</taxon>
        <taxon>Pseudomonadota</taxon>
        <taxon>Acidithiobacillia</taxon>
        <taxon>Acidithiobacillales</taxon>
        <taxon>Thermithiobacillaceae</taxon>
        <taxon>Thermithiobacillus</taxon>
    </lineage>
</organism>
<proteinExistence type="inferred from homology"/>
<dbReference type="Gene3D" id="3.30.70.580">
    <property type="entry name" value="Pseudouridine synthase I, catalytic domain, N-terminal subdomain"/>
    <property type="match status" value="1"/>
</dbReference>
<dbReference type="Proteomes" id="UP001446205">
    <property type="component" value="Unassembled WGS sequence"/>
</dbReference>
<dbReference type="PROSITE" id="PS01149">
    <property type="entry name" value="PSI_RSU"/>
    <property type="match status" value="1"/>
</dbReference>
<dbReference type="Pfam" id="PF00849">
    <property type="entry name" value="PseudoU_synth_2"/>
    <property type="match status" value="1"/>
</dbReference>
<dbReference type="PANTHER" id="PTHR47683">
    <property type="entry name" value="PSEUDOURIDINE SYNTHASE FAMILY PROTEIN-RELATED"/>
    <property type="match status" value="1"/>
</dbReference>
<dbReference type="NCBIfam" id="TIGR00093">
    <property type="entry name" value="pseudouridine synthase"/>
    <property type="match status" value="1"/>
</dbReference>
<dbReference type="CDD" id="cd02870">
    <property type="entry name" value="PseudoU_synth_RsuA_like"/>
    <property type="match status" value="1"/>
</dbReference>
<dbReference type="RefSeq" id="WP_341371054.1">
    <property type="nucleotide sequence ID" value="NZ_JBBPCO010000008.1"/>
</dbReference>
<dbReference type="PROSITE" id="PS50889">
    <property type="entry name" value="S4"/>
    <property type="match status" value="1"/>
</dbReference>
<dbReference type="InterPro" id="IPR050343">
    <property type="entry name" value="RsuA_PseudoU_synthase"/>
</dbReference>
<dbReference type="Gene3D" id="3.10.290.10">
    <property type="entry name" value="RNA-binding S4 domain"/>
    <property type="match status" value="1"/>
</dbReference>
<dbReference type="SUPFAM" id="SSF55120">
    <property type="entry name" value="Pseudouridine synthase"/>
    <property type="match status" value="1"/>
</dbReference>
<gene>
    <name evidence="8" type="ORF">WOB96_09475</name>
</gene>
<dbReference type="GO" id="GO:0016853">
    <property type="term" value="F:isomerase activity"/>
    <property type="evidence" value="ECO:0007669"/>
    <property type="project" value="UniProtKB-KW"/>
</dbReference>
<dbReference type="CDD" id="cd00165">
    <property type="entry name" value="S4"/>
    <property type="match status" value="1"/>
</dbReference>
<keyword evidence="5" id="KW-0694">RNA-binding</keyword>
<evidence type="ECO:0000259" key="7">
    <source>
        <dbReference type="SMART" id="SM00363"/>
    </source>
</evidence>
<sequence>MKTAGKKAGTGVPLARALSKMGVASRTVASTLILTGRVMVNGQVVRTPQHPVDMRRDRIFLDNQPVRPRTKVYLALHKPPGVVTTRQDEKGRKTVYDALGEWGKPDGQWLAPVGRLDRASQGLLLFTNDTQWANHLLSPESHVAKVYHVQIDRHLDEPMLERLRSGMLLDQEEQTRPAQVRVLRQGDKTQWLEITLREGLNRQIRRMLEVAGAEVLQLIRVAIGPLQLGELKKGECRLLSPAEVAALTAPRADSDRPA</sequence>
<comment type="catalytic activity">
    <reaction evidence="3">
        <text>uridine(35) in tRNA(Tyr) = pseudouridine(35) in tRNA(Tyr)</text>
        <dbReference type="Rhea" id="RHEA:60556"/>
        <dbReference type="Rhea" id="RHEA-COMP:15607"/>
        <dbReference type="Rhea" id="RHEA-COMP:15608"/>
        <dbReference type="ChEBI" id="CHEBI:65314"/>
        <dbReference type="ChEBI" id="CHEBI:65315"/>
    </reaction>
</comment>
<dbReference type="InterPro" id="IPR036986">
    <property type="entry name" value="S4_RNA-bd_sf"/>
</dbReference>
<dbReference type="InterPro" id="IPR042092">
    <property type="entry name" value="PsdUridine_s_RsuA/RluB/E/F_cat"/>
</dbReference>
<keyword evidence="2 6" id="KW-0413">Isomerase</keyword>
<evidence type="ECO:0000313" key="9">
    <source>
        <dbReference type="Proteomes" id="UP001446205"/>
    </source>
</evidence>
<evidence type="ECO:0000256" key="1">
    <source>
        <dbReference type="ARBA" id="ARBA00008348"/>
    </source>
</evidence>